<feature type="transmembrane region" description="Helical" evidence="1">
    <location>
        <begin position="40"/>
        <end position="63"/>
    </location>
</feature>
<keyword evidence="4" id="KW-1185">Reference proteome</keyword>
<protein>
    <recommendedName>
        <fullName evidence="2">Putative Flp pilus-assembly TadG-like N-terminal domain-containing protein</fullName>
    </recommendedName>
</protein>
<accession>A0A7K1FW55</accession>
<dbReference type="AlphaFoldDB" id="A0A7K1FW55"/>
<dbReference type="Proteomes" id="UP000460221">
    <property type="component" value="Unassembled WGS sequence"/>
</dbReference>
<dbReference type="InterPro" id="IPR021202">
    <property type="entry name" value="Rv3654c-like"/>
</dbReference>
<evidence type="ECO:0000313" key="3">
    <source>
        <dbReference type="EMBL" id="MTD17034.1"/>
    </source>
</evidence>
<evidence type="ECO:0000256" key="1">
    <source>
        <dbReference type="SAM" id="Phobius"/>
    </source>
</evidence>
<keyword evidence="1" id="KW-0812">Transmembrane</keyword>
<dbReference type="EMBL" id="WLYK01000013">
    <property type="protein sequence ID" value="MTD17034.1"/>
    <property type="molecule type" value="Genomic_DNA"/>
</dbReference>
<dbReference type="InterPro" id="IPR028087">
    <property type="entry name" value="Tad_N"/>
</dbReference>
<evidence type="ECO:0000259" key="2">
    <source>
        <dbReference type="Pfam" id="PF13400"/>
    </source>
</evidence>
<feature type="domain" description="Putative Flp pilus-assembly TadG-like N-terminal" evidence="2">
    <location>
        <begin position="46"/>
        <end position="85"/>
    </location>
</feature>
<organism evidence="3 4">
    <name type="scientific">Nakamurella alba</name>
    <dbReference type="NCBI Taxonomy" id="2665158"/>
    <lineage>
        <taxon>Bacteria</taxon>
        <taxon>Bacillati</taxon>
        <taxon>Actinomycetota</taxon>
        <taxon>Actinomycetes</taxon>
        <taxon>Nakamurellales</taxon>
        <taxon>Nakamurellaceae</taxon>
        <taxon>Nakamurella</taxon>
    </lineage>
</organism>
<keyword evidence="1" id="KW-1133">Transmembrane helix</keyword>
<comment type="caution">
    <text evidence="3">The sequence shown here is derived from an EMBL/GenBank/DDBJ whole genome shotgun (WGS) entry which is preliminary data.</text>
</comment>
<dbReference type="Pfam" id="PF13400">
    <property type="entry name" value="Tad"/>
    <property type="match status" value="1"/>
</dbReference>
<reference evidence="3 4" key="1">
    <citation type="submission" date="2019-11" db="EMBL/GenBank/DDBJ databases">
        <authorList>
            <person name="Jiang L.-Q."/>
        </authorList>
    </citation>
    <scope>NUCLEOTIDE SEQUENCE [LARGE SCALE GENOMIC DNA]</scope>
    <source>
        <strain evidence="3 4">YIM 132087</strain>
    </source>
</reference>
<keyword evidence="1" id="KW-0472">Membrane</keyword>
<dbReference type="NCBIfam" id="TIGR03816">
    <property type="entry name" value="tadE_like_DECH"/>
    <property type="match status" value="1"/>
</dbReference>
<gene>
    <name evidence="3" type="ORF">GIS00_24160</name>
</gene>
<proteinExistence type="predicted"/>
<evidence type="ECO:0000313" key="4">
    <source>
        <dbReference type="Proteomes" id="UP000460221"/>
    </source>
</evidence>
<name>A0A7K1FW55_9ACTN</name>
<sequence>MFGFRCRIASIVGPAVASGTDARATHGKRPRIGRRDQDGGFATIQVCVIAMTLVAVLGLAVHLGAAALTRQRAEAAADLAALAAASWALRGADTACARAAVVAEQNGAAISSCRFEGLDALVETECTVGYPLTGTAHGRARAGPVTTDG</sequence>